<protein>
    <submittedName>
        <fullName evidence="1">Uncharacterized protein</fullName>
    </submittedName>
</protein>
<evidence type="ECO:0000313" key="2">
    <source>
        <dbReference type="Proteomes" id="UP000886520"/>
    </source>
</evidence>
<keyword evidence="2" id="KW-1185">Reference proteome</keyword>
<dbReference type="AlphaFoldDB" id="A0A9D4UUF0"/>
<gene>
    <name evidence="1" type="ORF">GOP47_0012037</name>
</gene>
<dbReference type="Gene3D" id="3.20.20.70">
    <property type="entry name" value="Aldolase class I"/>
    <property type="match status" value="1"/>
</dbReference>
<evidence type="ECO:0000313" key="1">
    <source>
        <dbReference type="EMBL" id="KAI5074024.1"/>
    </source>
</evidence>
<comment type="caution">
    <text evidence="1">The sequence shown here is derived from an EMBL/GenBank/DDBJ whole genome shotgun (WGS) entry which is preliminary data.</text>
</comment>
<proteinExistence type="predicted"/>
<name>A0A9D4UUF0_ADICA</name>
<dbReference type="EMBL" id="JABFUD020000011">
    <property type="protein sequence ID" value="KAI5074024.1"/>
    <property type="molecule type" value="Genomic_DNA"/>
</dbReference>
<dbReference type="InterPro" id="IPR013785">
    <property type="entry name" value="Aldolase_TIM"/>
</dbReference>
<accession>A0A9D4UUF0</accession>
<sequence>MSSFLCTIFTPPLPIPSTSSTGPSIDKEGLLAKIENTRFDRGGLYGSGVVGLKPFFTGKIPLGFETVYSPQELEKLQQLQSTDRDVEARMTVKITDHYLNLALQSESLMNLVKARPEETRDLSGSVDPSNQNKYSPVPGLLHKYEMVLLFVAGHVVLIAGIATDLISSRTRAGRPSSAVRMRRGISRSSIACL</sequence>
<dbReference type="Proteomes" id="UP000886520">
    <property type="component" value="Chromosome 11"/>
</dbReference>
<organism evidence="1 2">
    <name type="scientific">Adiantum capillus-veneris</name>
    <name type="common">Maidenhair fern</name>
    <dbReference type="NCBI Taxonomy" id="13818"/>
    <lineage>
        <taxon>Eukaryota</taxon>
        <taxon>Viridiplantae</taxon>
        <taxon>Streptophyta</taxon>
        <taxon>Embryophyta</taxon>
        <taxon>Tracheophyta</taxon>
        <taxon>Polypodiopsida</taxon>
        <taxon>Polypodiidae</taxon>
        <taxon>Polypodiales</taxon>
        <taxon>Pteridineae</taxon>
        <taxon>Pteridaceae</taxon>
        <taxon>Vittarioideae</taxon>
        <taxon>Adiantum</taxon>
    </lineage>
</organism>
<reference evidence="1" key="1">
    <citation type="submission" date="2021-01" db="EMBL/GenBank/DDBJ databases">
        <title>Adiantum capillus-veneris genome.</title>
        <authorList>
            <person name="Fang Y."/>
            <person name="Liao Q."/>
        </authorList>
    </citation>
    <scope>NUCLEOTIDE SEQUENCE</scope>
    <source>
        <strain evidence="1">H3</strain>
        <tissue evidence="1">Leaf</tissue>
    </source>
</reference>